<keyword evidence="8" id="KW-1015">Disulfide bond</keyword>
<keyword evidence="5" id="KW-0677">Repeat</keyword>
<feature type="compositionally biased region" description="Polar residues" evidence="11">
    <location>
        <begin position="533"/>
        <end position="546"/>
    </location>
</feature>
<feature type="compositionally biased region" description="Basic and acidic residues" evidence="11">
    <location>
        <begin position="549"/>
        <end position="563"/>
    </location>
</feature>
<evidence type="ECO:0000256" key="12">
    <source>
        <dbReference type="SAM" id="Phobius"/>
    </source>
</evidence>
<keyword evidence="9" id="KW-0325">Glycoprotein</keyword>
<evidence type="ECO:0000256" key="11">
    <source>
        <dbReference type="SAM" id="MobiDB-lite"/>
    </source>
</evidence>
<sequence length="614" mass="66766">MPSTLTALFCLGLSVGLRTSVQAGTLPKPTLWAEPGPLALLQSSVTIWCQGTLQAQEFYLYKDRSPTSWDGQTSPYPRKKVKFSITKMTEHTAGRYQCYYVSQGVWSERSDPLELVVTGSYGKPSLSALPSPVVTSGGNVTLQCGSGLEFHRFILTKEGEDRISRTVDSQPQLSGPYLNLFPVGPVTPTHTWTFRCYGYYWNSPHVWSQPSNPLELLVPGGSGKPSLLTQQGPIVASGQSLTLQCLSDIGYDRFALSKEGGQDLRQSSVLQPQDGLSEANFPLGTVSSSHGGRYRCYGGHRLSSQWSAPSDPLDILVAGWLHDRPSLSVQPGPMVATGENVTLLCQSWSMDTFFLTKEGAVDPPLYLTSQYRAQQYQAEFSMGPVTSAHGGTYRCYSSLSTSPYLLSQSSAPLELLVSGPSGNPNPPTTGPTSTSEVSEDLPLSHTVSGPQTTQGLQWYWNVLIGVSVALILLLSLLLFLFLRHQYQSKGRTSDATMKDPQPGEGMELDPQQNKPHDDSQGVTYALVTLSTSRQIQGMAPSPSTLSEELLDRKGRQAEEDRQMDSQAAASAAPQDVTYAQLTQLTLRRETSPPPSSPSEEPPDEPTVYAALSFH</sequence>
<evidence type="ECO:0000256" key="6">
    <source>
        <dbReference type="ARBA" id="ARBA00022989"/>
    </source>
</evidence>
<keyword evidence="4 13" id="KW-0732">Signal</keyword>
<protein>
    <recommendedName>
        <fullName evidence="14">Immunoglobulin domain-containing protein</fullName>
    </recommendedName>
</protein>
<proteinExistence type="predicted"/>
<feature type="signal peptide" evidence="13">
    <location>
        <begin position="1"/>
        <end position="23"/>
    </location>
</feature>
<evidence type="ECO:0000256" key="7">
    <source>
        <dbReference type="ARBA" id="ARBA00023136"/>
    </source>
</evidence>
<feature type="domain" description="Immunoglobulin" evidence="14">
    <location>
        <begin position="330"/>
        <end position="418"/>
    </location>
</feature>
<dbReference type="SUPFAM" id="SSF48726">
    <property type="entry name" value="Immunoglobulin"/>
    <property type="match status" value="4"/>
</dbReference>
<dbReference type="InterPro" id="IPR036179">
    <property type="entry name" value="Ig-like_dom_sf"/>
</dbReference>
<dbReference type="GO" id="GO:0002764">
    <property type="term" value="P:immune response-regulating signaling pathway"/>
    <property type="evidence" value="ECO:0007669"/>
    <property type="project" value="TreeGrafter"/>
</dbReference>
<evidence type="ECO:0000256" key="9">
    <source>
        <dbReference type="ARBA" id="ARBA00023180"/>
    </source>
</evidence>
<feature type="domain" description="Immunoglobulin" evidence="14">
    <location>
        <begin position="34"/>
        <end position="118"/>
    </location>
</feature>
<dbReference type="SMART" id="SM00409">
    <property type="entry name" value="IG"/>
    <property type="match status" value="4"/>
</dbReference>
<name>A0A833YP47_9CHIR</name>
<dbReference type="Pfam" id="PF13895">
    <property type="entry name" value="Ig_2"/>
    <property type="match status" value="1"/>
</dbReference>
<evidence type="ECO:0000259" key="14">
    <source>
        <dbReference type="SMART" id="SM00409"/>
    </source>
</evidence>
<evidence type="ECO:0000256" key="5">
    <source>
        <dbReference type="ARBA" id="ARBA00022737"/>
    </source>
</evidence>
<dbReference type="InterPro" id="IPR013783">
    <property type="entry name" value="Ig-like_fold"/>
</dbReference>
<feature type="domain" description="Immunoglobulin" evidence="14">
    <location>
        <begin position="129"/>
        <end position="219"/>
    </location>
</feature>
<dbReference type="PANTHER" id="PTHR11738">
    <property type="entry name" value="MHC CLASS I NK CELL RECEPTOR"/>
    <property type="match status" value="1"/>
</dbReference>
<comment type="caution">
    <text evidence="15">The sequence shown here is derived from an EMBL/GenBank/DDBJ whole genome shotgun (WGS) entry which is preliminary data.</text>
</comment>
<evidence type="ECO:0000256" key="8">
    <source>
        <dbReference type="ARBA" id="ARBA00023157"/>
    </source>
</evidence>
<keyword evidence="7 12" id="KW-0472">Membrane</keyword>
<dbReference type="InterPro" id="IPR050412">
    <property type="entry name" value="Ig-like_Receptors_ImmuneReg"/>
</dbReference>
<dbReference type="Proteomes" id="UP000664940">
    <property type="component" value="Unassembled WGS sequence"/>
</dbReference>
<dbReference type="EMBL" id="JABVXQ010000014">
    <property type="protein sequence ID" value="KAF6077999.1"/>
    <property type="molecule type" value="Genomic_DNA"/>
</dbReference>
<dbReference type="GO" id="GO:0019221">
    <property type="term" value="P:cytokine-mediated signaling pathway"/>
    <property type="evidence" value="ECO:0007669"/>
    <property type="project" value="TreeGrafter"/>
</dbReference>
<feature type="chain" id="PRO_5032883010" description="Immunoglobulin domain-containing protein" evidence="13">
    <location>
        <begin position="24"/>
        <end position="614"/>
    </location>
</feature>
<keyword evidence="3 12" id="KW-0812">Transmembrane</keyword>
<accession>A0A833YP47</accession>
<evidence type="ECO:0000256" key="13">
    <source>
        <dbReference type="SAM" id="SignalP"/>
    </source>
</evidence>
<keyword evidence="10" id="KW-0393">Immunoglobulin domain</keyword>
<reference evidence="15 16" key="1">
    <citation type="journal article" date="2020" name="Nature">
        <title>Six reference-quality genomes reveal evolution of bat adaptations.</title>
        <authorList>
            <person name="Jebb D."/>
            <person name="Huang Z."/>
            <person name="Pippel M."/>
            <person name="Hughes G.M."/>
            <person name="Lavrichenko K."/>
            <person name="Devanna P."/>
            <person name="Winkler S."/>
            <person name="Jermiin L.S."/>
            <person name="Skirmuntt E.C."/>
            <person name="Katzourakis A."/>
            <person name="Burkitt-Gray L."/>
            <person name="Ray D.A."/>
            <person name="Sullivan K.A.M."/>
            <person name="Roscito J.G."/>
            <person name="Kirilenko B.M."/>
            <person name="Davalos L.M."/>
            <person name="Corthals A.P."/>
            <person name="Power M.L."/>
            <person name="Jones G."/>
            <person name="Ransome R.D."/>
            <person name="Dechmann D.K.N."/>
            <person name="Locatelli A.G."/>
            <person name="Puechmaille S.J."/>
            <person name="Fedrigo O."/>
            <person name="Jarvis E.D."/>
            <person name="Hiller M."/>
            <person name="Vernes S.C."/>
            <person name="Myers E.W."/>
            <person name="Teeling E.C."/>
        </authorList>
    </citation>
    <scope>NUCLEOTIDE SEQUENCE [LARGE SCALE GENOMIC DNA]</scope>
    <source>
        <strain evidence="15">Bat1K_MPI-CBG_1</strain>
    </source>
</reference>
<feature type="domain" description="Immunoglobulin" evidence="14">
    <location>
        <begin position="230"/>
        <end position="318"/>
    </location>
</feature>
<dbReference type="FunFam" id="2.60.40.10:FF:000049">
    <property type="entry name" value="Leukocyte immunoglobulin-like receptor subfamily B member 1"/>
    <property type="match status" value="4"/>
</dbReference>
<comment type="subcellular location">
    <subcellularLocation>
        <location evidence="1">Cell membrane</location>
        <topology evidence="1">Single-pass membrane protein</topology>
    </subcellularLocation>
</comment>
<dbReference type="PANTHER" id="PTHR11738:SF179">
    <property type="entry name" value="LEUKOCYTE IMMUNOGLOBULIN-LIKE RECEPTOR SUBFAMILY A MEMBER 5"/>
    <property type="match status" value="1"/>
</dbReference>
<dbReference type="CDD" id="cd16843">
    <property type="entry name" value="IgC2_D1_D2_LILR_KIR_like"/>
    <property type="match status" value="1"/>
</dbReference>
<evidence type="ECO:0000256" key="2">
    <source>
        <dbReference type="ARBA" id="ARBA00022475"/>
    </source>
</evidence>
<gene>
    <name evidence="15" type="ORF">HJG60_007641</name>
</gene>
<organism evidence="15 16">
    <name type="scientific">Phyllostomus discolor</name>
    <name type="common">pale spear-nosed bat</name>
    <dbReference type="NCBI Taxonomy" id="89673"/>
    <lineage>
        <taxon>Eukaryota</taxon>
        <taxon>Metazoa</taxon>
        <taxon>Chordata</taxon>
        <taxon>Craniata</taxon>
        <taxon>Vertebrata</taxon>
        <taxon>Euteleostomi</taxon>
        <taxon>Mammalia</taxon>
        <taxon>Eutheria</taxon>
        <taxon>Laurasiatheria</taxon>
        <taxon>Chiroptera</taxon>
        <taxon>Yangochiroptera</taxon>
        <taxon>Phyllostomidae</taxon>
        <taxon>Phyllostominae</taxon>
        <taxon>Phyllostomus</taxon>
    </lineage>
</organism>
<evidence type="ECO:0000313" key="16">
    <source>
        <dbReference type="Proteomes" id="UP000664940"/>
    </source>
</evidence>
<feature type="region of interest" description="Disordered" evidence="11">
    <location>
        <begin position="533"/>
        <end position="614"/>
    </location>
</feature>
<feature type="region of interest" description="Disordered" evidence="11">
    <location>
        <begin position="415"/>
        <end position="448"/>
    </location>
</feature>
<evidence type="ECO:0000256" key="10">
    <source>
        <dbReference type="ARBA" id="ARBA00023319"/>
    </source>
</evidence>
<keyword evidence="6 12" id="KW-1133">Transmembrane helix</keyword>
<dbReference type="InterPro" id="IPR003599">
    <property type="entry name" value="Ig_sub"/>
</dbReference>
<dbReference type="AlphaFoldDB" id="A0A833YP47"/>
<evidence type="ECO:0000256" key="3">
    <source>
        <dbReference type="ARBA" id="ARBA00022692"/>
    </source>
</evidence>
<dbReference type="GO" id="GO:0005886">
    <property type="term" value="C:plasma membrane"/>
    <property type="evidence" value="ECO:0007669"/>
    <property type="project" value="UniProtKB-SubCell"/>
</dbReference>
<evidence type="ECO:0000256" key="1">
    <source>
        <dbReference type="ARBA" id="ARBA00004162"/>
    </source>
</evidence>
<feature type="transmembrane region" description="Helical" evidence="12">
    <location>
        <begin position="458"/>
        <end position="482"/>
    </location>
</feature>
<keyword evidence="2" id="KW-1003">Cell membrane</keyword>
<feature type="region of interest" description="Disordered" evidence="11">
    <location>
        <begin position="490"/>
        <end position="519"/>
    </location>
</feature>
<evidence type="ECO:0000313" key="15">
    <source>
        <dbReference type="EMBL" id="KAF6077999.1"/>
    </source>
</evidence>
<evidence type="ECO:0000256" key="4">
    <source>
        <dbReference type="ARBA" id="ARBA00022729"/>
    </source>
</evidence>
<dbReference type="GO" id="GO:0032396">
    <property type="term" value="F:inhibitory MHC class I receptor activity"/>
    <property type="evidence" value="ECO:0007669"/>
    <property type="project" value="TreeGrafter"/>
</dbReference>
<dbReference type="Gene3D" id="2.60.40.10">
    <property type="entry name" value="Immunoglobulins"/>
    <property type="match status" value="4"/>
</dbReference>